<accession>A0A2S5DMN5</accession>
<dbReference type="EMBL" id="PQVP01000004">
    <property type="protein sequence ID" value="POZ80365.1"/>
    <property type="molecule type" value="Genomic_DNA"/>
</dbReference>
<dbReference type="EMBL" id="JAUJQS010000034">
    <property type="protein sequence ID" value="MDN7569252.1"/>
    <property type="molecule type" value="Genomic_DNA"/>
</dbReference>
<dbReference type="EMBL" id="CP090644">
    <property type="protein sequence ID" value="WFN23887.1"/>
    <property type="molecule type" value="Genomic_DNA"/>
</dbReference>
<evidence type="ECO:0000313" key="3">
    <source>
        <dbReference type="EMBL" id="POZ80365.1"/>
    </source>
</evidence>
<geneLocation type="plasmid" evidence="4 6">
    <name>unnamed2</name>
</geneLocation>
<evidence type="ECO:0000313" key="4">
    <source>
        <dbReference type="EMBL" id="WFN23887.1"/>
    </source>
</evidence>
<dbReference type="Proteomes" id="UP000238655">
    <property type="component" value="Unassembled WGS sequence"/>
</dbReference>
<keyword evidence="4" id="KW-0614">Plasmid</keyword>
<name>A0A2S5DMN5_9BURK</name>
<gene>
    <name evidence="3" type="ORF">C3743_38585</name>
    <name evidence="4" type="ORF">LXE91_41460</name>
    <name evidence="2" type="ORF">QZM56_32605</name>
</gene>
<evidence type="ECO:0000313" key="2">
    <source>
        <dbReference type="EMBL" id="MDN7569252.1"/>
    </source>
</evidence>
<dbReference type="RefSeq" id="WP_027811065.1">
    <property type="nucleotide sequence ID" value="NZ_BSTW01000022.1"/>
</dbReference>
<reference evidence="3 5" key="1">
    <citation type="submission" date="2018-01" db="EMBL/GenBank/DDBJ databases">
        <title>Successful Treatment of Persistent Burkholderia cepacia Bacteremia with Ceftazidime-Avibactam.</title>
        <authorList>
            <person name="Tamma P."/>
            <person name="Fan Y."/>
            <person name="Bergman Y."/>
            <person name="Sick-Samuels A."/>
            <person name="Hsu A."/>
            <person name="Timp W."/>
            <person name="Simner P."/>
        </authorList>
    </citation>
    <scope>NUCLEOTIDE SEQUENCE [LARGE SCALE GENOMIC DNA]</scope>
    <source>
        <strain evidence="3 5">170816</strain>
    </source>
</reference>
<organism evidence="3 5">
    <name type="scientific">Burkholderia contaminans</name>
    <dbReference type="NCBI Taxonomy" id="488447"/>
    <lineage>
        <taxon>Bacteria</taxon>
        <taxon>Pseudomonadati</taxon>
        <taxon>Pseudomonadota</taxon>
        <taxon>Betaproteobacteria</taxon>
        <taxon>Burkholderiales</taxon>
        <taxon>Burkholderiaceae</taxon>
        <taxon>Burkholderia</taxon>
        <taxon>Burkholderia cepacia complex</taxon>
    </lineage>
</organism>
<dbReference type="AlphaFoldDB" id="A0A2S5DMN5"/>
<reference evidence="4 6" key="2">
    <citation type="submission" date="2021-12" db="EMBL/GenBank/DDBJ databases">
        <title>Genomic and phenotypic characterization of three Burkholderia contaminans isolates recovered from different sources.</title>
        <authorList>
            <person name="Lopez De Volder A."/>
            <person name="Fan Y."/>
            <person name="Nunvar J."/>
            <person name="Herrera T."/>
            <person name="Timp W."/>
            <person name="Degrossi J."/>
        </authorList>
    </citation>
    <scope>NUCLEOTIDE SEQUENCE [LARGE SCALE GENOMIC DNA]</scope>
    <source>
        <strain evidence="4 6">LMG 23361</strain>
        <plasmid evidence="4 6">unnamed2</plasmid>
    </source>
</reference>
<dbReference type="Proteomes" id="UP001172109">
    <property type="component" value="Unassembled WGS sequence"/>
</dbReference>
<keyword evidence="1" id="KW-0812">Transmembrane</keyword>
<sequence length="132" mass="14123">MNTAQFNQLEMLEYRAASALVAFEDRAKALLEKSEVRETLNFVVAVILAVTLMMVARYAFGTDGVEFQQGSTTLEGWVKGNPGKSCALAGLMFGSVRAMFVKDYGAFVVPSGIGILTGIIVGIIDASYTATI</sequence>
<evidence type="ECO:0008006" key="7">
    <source>
        <dbReference type="Google" id="ProtNLM"/>
    </source>
</evidence>
<reference evidence="2" key="3">
    <citation type="submission" date="2023-07" db="EMBL/GenBank/DDBJ databases">
        <title>A collection of bacterial strains from the Burkholderia cepacia Research Laboratory and Repository.</title>
        <authorList>
            <person name="Lipuma J."/>
            <person name="Spilker T."/>
            <person name="Caverly L."/>
        </authorList>
    </citation>
    <scope>NUCLEOTIDE SEQUENCE</scope>
    <source>
        <strain evidence="2">AU44979</strain>
    </source>
</reference>
<proteinExistence type="predicted"/>
<feature type="transmembrane region" description="Helical" evidence="1">
    <location>
        <begin position="104"/>
        <end position="124"/>
    </location>
</feature>
<evidence type="ECO:0000256" key="1">
    <source>
        <dbReference type="SAM" id="Phobius"/>
    </source>
</evidence>
<dbReference type="Proteomes" id="UP001220209">
    <property type="component" value="Plasmid unnamed2"/>
</dbReference>
<keyword evidence="1" id="KW-0472">Membrane</keyword>
<protein>
    <recommendedName>
        <fullName evidence="7">Conjugal transfer protein TraA</fullName>
    </recommendedName>
</protein>
<evidence type="ECO:0000313" key="5">
    <source>
        <dbReference type="Proteomes" id="UP000238655"/>
    </source>
</evidence>
<keyword evidence="1" id="KW-1133">Transmembrane helix</keyword>
<feature type="transmembrane region" description="Helical" evidence="1">
    <location>
        <begin position="40"/>
        <end position="60"/>
    </location>
</feature>
<evidence type="ECO:0000313" key="6">
    <source>
        <dbReference type="Proteomes" id="UP001220209"/>
    </source>
</evidence>